<sequence length="191" mass="20586">MVEPADAKEWIDEAIEREEEKGRAEREEERRFRDRLSLLVGLFAVLLAVIHVVAAGSQRESVLRTVQASDSFNYMQAKIIRETVLRSSAATSGIAAANRAAMLKEADRLRHDDAKGHGIGQLQAEGDRLRKEGETAAAEGERYEMGETAFQVAIVLLSIALISRSRAVVGGAVALAVAGLAVTLVTALSFG</sequence>
<name>A0A429VBQ3_9SPHN</name>
<dbReference type="RefSeq" id="WP_126719243.1">
    <property type="nucleotide sequence ID" value="NZ_RWJF01000001.1"/>
</dbReference>
<accession>A0A429VBQ3</accession>
<dbReference type="AlphaFoldDB" id="A0A429VBQ3"/>
<reference evidence="2 3" key="1">
    <citation type="submission" date="2018-12" db="EMBL/GenBank/DDBJ databases">
        <title>Sphingomonas sp. HMF7854 Genome sequencing and assembly.</title>
        <authorList>
            <person name="Cha I."/>
            <person name="Kang H."/>
            <person name="Kim H."/>
            <person name="Kang J."/>
            <person name="Joh K."/>
        </authorList>
    </citation>
    <scope>NUCLEOTIDE SEQUENCE [LARGE SCALE GENOMIC DNA]</scope>
    <source>
        <strain evidence="2 3">HMF7854</strain>
    </source>
</reference>
<dbReference type="InterPro" id="IPR025570">
    <property type="entry name" value="DUF4337"/>
</dbReference>
<proteinExistence type="predicted"/>
<keyword evidence="3" id="KW-1185">Reference proteome</keyword>
<dbReference type="OrthoDB" id="7570398at2"/>
<gene>
    <name evidence="2" type="ORF">HMF7854_11610</name>
</gene>
<dbReference type="EMBL" id="RWJF01000001">
    <property type="protein sequence ID" value="RST31415.1"/>
    <property type="molecule type" value="Genomic_DNA"/>
</dbReference>
<keyword evidence="1" id="KW-1133">Transmembrane helix</keyword>
<protein>
    <submittedName>
        <fullName evidence="2">DUF4337 family protein</fullName>
    </submittedName>
</protein>
<evidence type="ECO:0000313" key="2">
    <source>
        <dbReference type="EMBL" id="RST31415.1"/>
    </source>
</evidence>
<evidence type="ECO:0000313" key="3">
    <source>
        <dbReference type="Proteomes" id="UP000274661"/>
    </source>
</evidence>
<evidence type="ECO:0000256" key="1">
    <source>
        <dbReference type="SAM" id="Phobius"/>
    </source>
</evidence>
<feature type="transmembrane region" description="Helical" evidence="1">
    <location>
        <begin position="36"/>
        <end position="54"/>
    </location>
</feature>
<feature type="transmembrane region" description="Helical" evidence="1">
    <location>
        <begin position="167"/>
        <end position="190"/>
    </location>
</feature>
<keyword evidence="1" id="KW-0812">Transmembrane</keyword>
<comment type="caution">
    <text evidence="2">The sequence shown here is derived from an EMBL/GenBank/DDBJ whole genome shotgun (WGS) entry which is preliminary data.</text>
</comment>
<dbReference type="Pfam" id="PF14235">
    <property type="entry name" value="DUF4337"/>
    <property type="match status" value="1"/>
</dbReference>
<dbReference type="Proteomes" id="UP000274661">
    <property type="component" value="Unassembled WGS sequence"/>
</dbReference>
<organism evidence="2 3">
    <name type="scientific">Sphingomonas ginkgonis</name>
    <dbReference type="NCBI Taxonomy" id="2315330"/>
    <lineage>
        <taxon>Bacteria</taxon>
        <taxon>Pseudomonadati</taxon>
        <taxon>Pseudomonadota</taxon>
        <taxon>Alphaproteobacteria</taxon>
        <taxon>Sphingomonadales</taxon>
        <taxon>Sphingomonadaceae</taxon>
        <taxon>Sphingomonas</taxon>
    </lineage>
</organism>
<keyword evidence="1" id="KW-0472">Membrane</keyword>